<evidence type="ECO:0000256" key="2">
    <source>
        <dbReference type="ARBA" id="ARBA00007145"/>
    </source>
</evidence>
<comment type="similarity">
    <text evidence="2 7 8">In the C-terminal section; belongs to the NAD synthetase family.</text>
</comment>
<dbReference type="PANTHER" id="PTHR23090">
    <property type="entry name" value="NH 3 /GLUTAMINE-DEPENDENT NAD + SYNTHETASE"/>
    <property type="match status" value="1"/>
</dbReference>
<comment type="caution">
    <text evidence="11">The sequence shown here is derived from an EMBL/GenBank/DDBJ whole genome shotgun (WGS) entry which is preliminary data.</text>
</comment>
<evidence type="ECO:0000256" key="6">
    <source>
        <dbReference type="ARBA" id="ARBA00023027"/>
    </source>
</evidence>
<comment type="pathway">
    <text evidence="1 7 8">Cofactor biosynthesis; NAD(+) biosynthesis; NAD(+) from deamido-NAD(+) (L-Gln route): step 1/1.</text>
</comment>
<keyword evidence="6 7" id="KW-0520">NAD</keyword>
<feature type="binding site" evidence="7">
    <location>
        <position position="437"/>
    </location>
    <ligand>
        <name>deamido-NAD(+)</name>
        <dbReference type="ChEBI" id="CHEBI:58437"/>
        <note>ligand shared between two neighboring subunits</note>
    </ligand>
</feature>
<evidence type="ECO:0000256" key="4">
    <source>
        <dbReference type="ARBA" id="ARBA00022741"/>
    </source>
</evidence>
<dbReference type="HAMAP" id="MF_02090">
    <property type="entry name" value="NadE_glutamine_dep"/>
    <property type="match status" value="1"/>
</dbReference>
<evidence type="ECO:0000259" key="10">
    <source>
        <dbReference type="PROSITE" id="PS50263"/>
    </source>
</evidence>
<dbReference type="InterPro" id="IPR003010">
    <property type="entry name" value="C-N_Hydrolase"/>
</dbReference>
<dbReference type="SUPFAM" id="SSF56317">
    <property type="entry name" value="Carbon-nitrogen hydrolase"/>
    <property type="match status" value="1"/>
</dbReference>
<dbReference type="InterPro" id="IPR003694">
    <property type="entry name" value="NAD_synthase"/>
</dbReference>
<dbReference type="Gene3D" id="3.40.50.620">
    <property type="entry name" value="HUPs"/>
    <property type="match status" value="1"/>
</dbReference>
<feature type="active site" description="Proton acceptor; for glutaminase activity" evidence="7">
    <location>
        <position position="44"/>
    </location>
</feature>
<reference evidence="12" key="1">
    <citation type="submission" date="2023-07" db="EMBL/GenBank/DDBJ databases">
        <title>Novel Mycoplasma species identified in domestic and wild animals.</title>
        <authorList>
            <person name="Volokhov D.V."/>
            <person name="Furtak V.A."/>
            <person name="Zagorodnyaya T.A."/>
        </authorList>
    </citation>
    <scope>NUCLEOTIDE SEQUENCE [LARGE SCALE GENOMIC DNA]</scope>
    <source>
        <strain evidence="12">92-19</strain>
    </source>
</reference>
<dbReference type="InterPro" id="IPR022310">
    <property type="entry name" value="NAD/GMP_synthase"/>
</dbReference>
<organism evidence="11 12">
    <name type="scientific">Paracholeplasma vituli</name>
    <dbReference type="NCBI Taxonomy" id="69473"/>
    <lineage>
        <taxon>Bacteria</taxon>
        <taxon>Bacillati</taxon>
        <taxon>Mycoplasmatota</taxon>
        <taxon>Mollicutes</taxon>
        <taxon>Acholeplasmatales</taxon>
        <taxon>Acholeplasmataceae</taxon>
        <taxon>Paracholeplasma</taxon>
    </lineage>
</organism>
<feature type="binding site" evidence="7">
    <location>
        <begin position="351"/>
        <end position="358"/>
    </location>
    <ligand>
        <name>ATP</name>
        <dbReference type="ChEBI" id="CHEBI:30616"/>
    </ligand>
</feature>
<evidence type="ECO:0000256" key="5">
    <source>
        <dbReference type="ARBA" id="ARBA00022840"/>
    </source>
</evidence>
<feature type="active site" description="For glutaminase activity" evidence="7">
    <location>
        <position position="112"/>
    </location>
</feature>
<keyword evidence="4 7" id="KW-0547">Nucleotide-binding</keyword>
<evidence type="ECO:0000256" key="1">
    <source>
        <dbReference type="ARBA" id="ARBA00005188"/>
    </source>
</evidence>
<dbReference type="CDD" id="cd00553">
    <property type="entry name" value="NAD_synthase"/>
    <property type="match status" value="1"/>
</dbReference>
<keyword evidence="12" id="KW-1185">Reference proteome</keyword>
<dbReference type="EC" id="6.3.5.1" evidence="7 8"/>
<gene>
    <name evidence="7" type="primary">nadE</name>
    <name evidence="11" type="ORF">N7603_06325</name>
</gene>
<dbReference type="Gene3D" id="1.10.10.1140">
    <property type="entry name" value="Glutamine-dependent NAD+ synthetase, C-terminal domain"/>
    <property type="match status" value="1"/>
</dbReference>
<protein>
    <recommendedName>
        <fullName evidence="7 8">Glutamine-dependent NAD(+) synthetase</fullName>
        <ecNumber evidence="7 8">6.3.5.1</ecNumber>
    </recommendedName>
    <alternativeName>
        <fullName evidence="7 8">NAD(+) synthase [glutamine-hydrolyzing]</fullName>
    </alternativeName>
</protein>
<dbReference type="GO" id="GO:0008795">
    <property type="term" value="F:NAD+ synthase activity"/>
    <property type="evidence" value="ECO:0007669"/>
    <property type="project" value="UniProtKB-EC"/>
</dbReference>
<dbReference type="Proteomes" id="UP001209076">
    <property type="component" value="Unassembled WGS sequence"/>
</dbReference>
<accession>A0ABT2PWD8</accession>
<feature type="domain" description="CN hydrolase" evidence="10">
    <location>
        <begin position="7"/>
        <end position="266"/>
    </location>
</feature>
<dbReference type="Pfam" id="PF00795">
    <property type="entry name" value="CN_hydrolase"/>
    <property type="match status" value="1"/>
</dbReference>
<dbReference type="InterPro" id="IPR036526">
    <property type="entry name" value="C-N_Hydrolase_sf"/>
</dbReference>
<feature type="binding site" evidence="7">
    <location>
        <position position="588"/>
    </location>
    <ligand>
        <name>deamido-NAD(+)</name>
        <dbReference type="ChEBI" id="CHEBI:58437"/>
        <note>ligand shared between two neighboring subunits</note>
    </ligand>
</feature>
<comment type="function">
    <text evidence="7">Catalyzes the ATP-dependent amidation of deamido-NAD to form NAD. Uses L-glutamine as a nitrogen source.</text>
</comment>
<dbReference type="EMBL" id="JAOEGN010000011">
    <property type="protein sequence ID" value="MCU0105270.1"/>
    <property type="molecule type" value="Genomic_DNA"/>
</dbReference>
<dbReference type="Pfam" id="PF02540">
    <property type="entry name" value="NAD_synthase"/>
    <property type="match status" value="1"/>
</dbReference>
<keyword evidence="5 7" id="KW-0067">ATP-binding</keyword>
<dbReference type="PROSITE" id="PS50263">
    <property type="entry name" value="CN_HYDROLASE"/>
    <property type="match status" value="1"/>
</dbReference>
<dbReference type="InterPro" id="IPR014729">
    <property type="entry name" value="Rossmann-like_a/b/a_fold"/>
</dbReference>
<dbReference type="RefSeq" id="WP_262096565.1">
    <property type="nucleotide sequence ID" value="NZ_JAOEGN010000011.1"/>
</dbReference>
<dbReference type="NCBIfam" id="TIGR00552">
    <property type="entry name" value="nadE"/>
    <property type="match status" value="1"/>
</dbReference>
<feature type="binding site" evidence="7">
    <location>
        <position position="466"/>
    </location>
    <ligand>
        <name>deamido-NAD(+)</name>
        <dbReference type="ChEBI" id="CHEBI:58437"/>
        <note>ligand shared between two neighboring subunits</note>
    </ligand>
</feature>
<dbReference type="NCBIfam" id="NF002730">
    <property type="entry name" value="PRK02628.1"/>
    <property type="match status" value="1"/>
</dbReference>
<evidence type="ECO:0000256" key="3">
    <source>
        <dbReference type="ARBA" id="ARBA00022598"/>
    </source>
</evidence>
<dbReference type="InterPro" id="IPR041856">
    <property type="entry name" value="NAD+_synth_C"/>
</dbReference>
<dbReference type="PIRSF" id="PIRSF006630">
    <property type="entry name" value="NADS_GAT"/>
    <property type="match status" value="1"/>
</dbReference>
<feature type="binding site" evidence="7">
    <location>
        <position position="461"/>
    </location>
    <ligand>
        <name>ATP</name>
        <dbReference type="ChEBI" id="CHEBI:30616"/>
    </ligand>
</feature>
<comment type="similarity">
    <text evidence="9">Belongs to the NAD synthetase family.</text>
</comment>
<feature type="binding site" evidence="7">
    <location>
        <position position="199"/>
    </location>
    <ligand>
        <name>L-glutamine</name>
        <dbReference type="ChEBI" id="CHEBI:58359"/>
    </ligand>
</feature>
<dbReference type="InterPro" id="IPR014445">
    <property type="entry name" value="Gln-dep_NAD_synthase"/>
</dbReference>
<feature type="binding site" evidence="7">
    <location>
        <position position="193"/>
    </location>
    <ligand>
        <name>L-glutamine</name>
        <dbReference type="ChEBI" id="CHEBI:58359"/>
    </ligand>
</feature>
<keyword evidence="3 7" id="KW-0436">Ligase</keyword>
<dbReference type="PANTHER" id="PTHR23090:SF9">
    <property type="entry name" value="GLUTAMINE-DEPENDENT NAD(+) SYNTHETASE"/>
    <property type="match status" value="1"/>
</dbReference>
<comment type="caution">
    <text evidence="7">Lacks conserved residue(s) required for the propagation of feature annotation.</text>
</comment>
<evidence type="ECO:0000256" key="7">
    <source>
        <dbReference type="HAMAP-Rule" id="MF_02090"/>
    </source>
</evidence>
<comment type="catalytic activity">
    <reaction evidence="7 8">
        <text>deamido-NAD(+) + L-glutamine + ATP + H2O = L-glutamate + AMP + diphosphate + NAD(+) + H(+)</text>
        <dbReference type="Rhea" id="RHEA:24384"/>
        <dbReference type="ChEBI" id="CHEBI:15377"/>
        <dbReference type="ChEBI" id="CHEBI:15378"/>
        <dbReference type="ChEBI" id="CHEBI:29985"/>
        <dbReference type="ChEBI" id="CHEBI:30616"/>
        <dbReference type="ChEBI" id="CHEBI:33019"/>
        <dbReference type="ChEBI" id="CHEBI:57540"/>
        <dbReference type="ChEBI" id="CHEBI:58359"/>
        <dbReference type="ChEBI" id="CHEBI:58437"/>
        <dbReference type="ChEBI" id="CHEBI:456215"/>
        <dbReference type="EC" id="6.3.5.1"/>
    </reaction>
</comment>
<dbReference type="Gene3D" id="3.60.110.10">
    <property type="entry name" value="Carbon-nitrogen hydrolase"/>
    <property type="match status" value="1"/>
</dbReference>
<evidence type="ECO:0000256" key="8">
    <source>
        <dbReference type="PIRNR" id="PIRNR006630"/>
    </source>
</evidence>
<sequence length="620" mass="70218">MYREGFLKLALVTPSVEVGNPVYNVNEILKAIDGLNTGIALFPELSITGYTCGDLFYQDSLIQTAKRELQRLLNESTFKGILLVGLPLDIEGVLYNTAIVIQGNKILGVIPKKYLPNTYEYYEKRWFNSGLDIQLKEVLLLNQMVPFGDLIFEDNDKNIRFGVEICQDMWTNFSPGNALALNGANMILNLSASNEYLDKEASRRMVVIENSRRNAGAYVYVSSGMMESSSDTVFSGHNMVAINGQLRDEKFFNSPTTKVLLTEVDFGEIHFTRRHDTNLKDALHRMKMDVTRIPVSFTDDPNFEFSKKLDEMPFVPKPKQAKKAFEDIKRIQVQALAKRLLHVNLPTLVIGVSGGLDSTLALLIAHETYQFLGWDPKGIFGVTMPGLGTSDRTKENALILMKKLGITHQEISIVDETHKHFDMIDQDPNLTDITYENTQARIRTMTLMNLANKHKGIVLGTGDLSEIALGFMTYNGDQMSMYGINAGLPKTLVRFMVEMYSTVHENLKETLLDVVHTPVSPELIKNQKTEDILGKYMINDFLLHRLLRCGDEPAKMAFLLKHVFKLTSEEAETRANYFLNRFYNQQFKRQVLPDGPKILDITLSPRGDFRMPSDIKVVIK</sequence>
<dbReference type="SUPFAM" id="SSF52402">
    <property type="entry name" value="Adenine nucleotide alpha hydrolases-like"/>
    <property type="match status" value="1"/>
</dbReference>
<evidence type="ECO:0000313" key="12">
    <source>
        <dbReference type="Proteomes" id="UP001209076"/>
    </source>
</evidence>
<feature type="active site" description="Nucleophile; for glutaminase activity" evidence="7">
    <location>
        <position position="166"/>
    </location>
</feature>
<dbReference type="CDD" id="cd07570">
    <property type="entry name" value="GAT_Gln-NAD-synth"/>
    <property type="match status" value="1"/>
</dbReference>
<evidence type="ECO:0000256" key="9">
    <source>
        <dbReference type="RuleBase" id="RU003811"/>
    </source>
</evidence>
<proteinExistence type="inferred from homology"/>
<evidence type="ECO:0000313" key="11">
    <source>
        <dbReference type="EMBL" id="MCU0105270.1"/>
    </source>
</evidence>
<name>A0ABT2PWD8_9MOLU</name>